<comment type="caution">
    <text evidence="7">The sequence shown here is derived from an EMBL/GenBank/DDBJ whole genome shotgun (WGS) entry which is preliminary data.</text>
</comment>
<evidence type="ECO:0000259" key="6">
    <source>
        <dbReference type="PROSITE" id="PS50102"/>
    </source>
</evidence>
<dbReference type="OrthoDB" id="21467at2759"/>
<dbReference type="GO" id="GO:0005730">
    <property type="term" value="C:nucleolus"/>
    <property type="evidence" value="ECO:0007669"/>
    <property type="project" value="UniProtKB-SubCell"/>
</dbReference>
<dbReference type="Proteomes" id="UP000193685">
    <property type="component" value="Unassembled WGS sequence"/>
</dbReference>
<evidence type="ECO:0000313" key="8">
    <source>
        <dbReference type="Proteomes" id="UP000193685"/>
    </source>
</evidence>
<reference evidence="7 8" key="1">
    <citation type="submission" date="2016-07" db="EMBL/GenBank/DDBJ databases">
        <title>Pervasive Adenine N6-methylation of Active Genes in Fungi.</title>
        <authorList>
            <consortium name="DOE Joint Genome Institute"/>
            <person name="Mondo S.J."/>
            <person name="Dannebaum R.O."/>
            <person name="Kuo R.C."/>
            <person name="Labutti K."/>
            <person name="Haridas S."/>
            <person name="Kuo A."/>
            <person name="Salamov A."/>
            <person name="Ahrendt S.R."/>
            <person name="Lipzen A."/>
            <person name="Sullivan W."/>
            <person name="Andreopoulos W.B."/>
            <person name="Clum A."/>
            <person name="Lindquist E."/>
            <person name="Daum C."/>
            <person name="Ramamoorthy G.K."/>
            <person name="Gryganskyi A."/>
            <person name="Culley D."/>
            <person name="Magnuson J.K."/>
            <person name="James T.Y."/>
            <person name="O'Malley M.A."/>
            <person name="Stajich J.E."/>
            <person name="Spatafora J.W."/>
            <person name="Visel A."/>
            <person name="Grigoriev I.V."/>
        </authorList>
    </citation>
    <scope>NUCLEOTIDE SEQUENCE [LARGE SCALE GENOMIC DNA]</scope>
    <source>
        <strain evidence="7 8">12-1054</strain>
    </source>
</reference>
<dbReference type="PANTHER" id="PTHR46754">
    <property type="entry name" value="MKI67 FHA DOMAIN-INTERACTING NUCLEOLAR PHOSPHOPROTEIN"/>
    <property type="match status" value="1"/>
</dbReference>
<dbReference type="SMART" id="SM00360">
    <property type="entry name" value="RRM"/>
    <property type="match status" value="1"/>
</dbReference>
<dbReference type="InterPro" id="IPR012677">
    <property type="entry name" value="Nucleotide-bd_a/b_plait_sf"/>
</dbReference>
<dbReference type="SUPFAM" id="SSF54928">
    <property type="entry name" value="RNA-binding domain, RBD"/>
    <property type="match status" value="1"/>
</dbReference>
<dbReference type="PROSITE" id="PS50102">
    <property type="entry name" value="RRM"/>
    <property type="match status" value="1"/>
</dbReference>
<dbReference type="CDD" id="cd12307">
    <property type="entry name" value="RRM_NIFK_like"/>
    <property type="match status" value="1"/>
</dbReference>
<evidence type="ECO:0000313" key="7">
    <source>
        <dbReference type="EMBL" id="ORY82574.1"/>
    </source>
</evidence>
<name>A0A1Y2FGN2_PROLT</name>
<evidence type="ECO:0000256" key="2">
    <source>
        <dbReference type="ARBA" id="ARBA00022884"/>
    </source>
</evidence>
<dbReference type="InterPro" id="IPR035979">
    <property type="entry name" value="RBD_domain_sf"/>
</dbReference>
<dbReference type="AlphaFoldDB" id="A0A1Y2FGN2"/>
<dbReference type="STRING" id="56484.A0A1Y2FGN2"/>
<dbReference type="Pfam" id="PF00076">
    <property type="entry name" value="RRM_1"/>
    <property type="match status" value="1"/>
</dbReference>
<dbReference type="RefSeq" id="XP_040725445.1">
    <property type="nucleotide sequence ID" value="XM_040867330.1"/>
</dbReference>
<dbReference type="OMA" id="FYEKQMK"/>
<comment type="subcellular location">
    <subcellularLocation>
        <location evidence="1">Nucleus</location>
        <location evidence="1">Nucleolus</location>
    </subcellularLocation>
</comment>
<gene>
    <name evidence="7" type="ORF">BCR37DRAFT_339376</name>
</gene>
<dbReference type="EMBL" id="MCFI01000009">
    <property type="protein sequence ID" value="ORY82574.1"/>
    <property type="molecule type" value="Genomic_DNA"/>
</dbReference>
<sequence>TSGVLYLGRVPHGFYEQEMQSYFSQFGEIVQLRLSRSKKTGKSKHYAFIEFADREVAEIVARTMHNYLLASSLLQVKLMSEEEIDAKGGKQQLFKGAGRRFKVVPWSHIAKERVEKAKTTEQWEALQQKHEQRRQDKNEELKKAGIDY</sequence>
<feature type="region of interest" description="Disordered" evidence="5">
    <location>
        <begin position="120"/>
        <end position="148"/>
    </location>
</feature>
<dbReference type="Gene3D" id="3.30.70.330">
    <property type="match status" value="1"/>
</dbReference>
<protein>
    <recommendedName>
        <fullName evidence="6">RRM domain-containing protein</fullName>
    </recommendedName>
</protein>
<dbReference type="InterPro" id="IPR000504">
    <property type="entry name" value="RRM_dom"/>
</dbReference>
<dbReference type="GO" id="GO:0003723">
    <property type="term" value="F:RNA binding"/>
    <property type="evidence" value="ECO:0007669"/>
    <property type="project" value="UniProtKB-UniRule"/>
</dbReference>
<feature type="domain" description="RRM" evidence="6">
    <location>
        <begin position="3"/>
        <end position="81"/>
    </location>
</feature>
<accession>A0A1Y2FGN2</accession>
<evidence type="ECO:0000256" key="1">
    <source>
        <dbReference type="ARBA" id="ARBA00004604"/>
    </source>
</evidence>
<feature type="non-terminal residue" evidence="7">
    <location>
        <position position="1"/>
    </location>
</feature>
<organism evidence="7 8">
    <name type="scientific">Protomyces lactucae-debilis</name>
    <dbReference type="NCBI Taxonomy" id="2754530"/>
    <lineage>
        <taxon>Eukaryota</taxon>
        <taxon>Fungi</taxon>
        <taxon>Dikarya</taxon>
        <taxon>Ascomycota</taxon>
        <taxon>Taphrinomycotina</taxon>
        <taxon>Taphrinomycetes</taxon>
        <taxon>Taphrinales</taxon>
        <taxon>Protomycetaceae</taxon>
        <taxon>Protomyces</taxon>
    </lineage>
</organism>
<keyword evidence="2 4" id="KW-0694">RNA-binding</keyword>
<evidence type="ECO:0000256" key="5">
    <source>
        <dbReference type="SAM" id="MobiDB-lite"/>
    </source>
</evidence>
<evidence type="ECO:0000256" key="4">
    <source>
        <dbReference type="PROSITE-ProRule" id="PRU00176"/>
    </source>
</evidence>
<keyword evidence="3" id="KW-0539">Nucleus</keyword>
<feature type="non-terminal residue" evidence="7">
    <location>
        <position position="148"/>
    </location>
</feature>
<dbReference type="GeneID" id="63783929"/>
<evidence type="ECO:0000256" key="3">
    <source>
        <dbReference type="ARBA" id="ARBA00023242"/>
    </source>
</evidence>
<proteinExistence type="predicted"/>
<keyword evidence="8" id="KW-1185">Reference proteome</keyword>